<dbReference type="GO" id="GO:0016514">
    <property type="term" value="C:SWI/SNF complex"/>
    <property type="evidence" value="ECO:0007669"/>
    <property type="project" value="TreeGrafter"/>
</dbReference>
<gene>
    <name evidence="11" type="ORF">NQ318_013798</name>
</gene>
<dbReference type="PRINTS" id="PR00503">
    <property type="entry name" value="BROMODOMAIN"/>
</dbReference>
<evidence type="ECO:0000256" key="1">
    <source>
        <dbReference type="ARBA" id="ARBA00004123"/>
    </source>
</evidence>
<sequence>MSKRRRTSSITSRGHEDDSLDSIEASTSSGPTMRKRKKNLDPMELCHQLYDIIRNHKKDDGTVPKRRQEPGYYDVVSNPIDLLKVQQKLKTDEYDDLDDLQSDIELIVIKREGEAKRPANNRHNNRHSKRTPARQETRNSVNHNDDANESLCEEDEANQYEDLFAAVMAATDDNNKLLHTAFQLLPSKKKYPEYYEVIEQPIDLKMIAAKVQNSRYGSLAEMERDLLLMCKNACLFNEPGSQIYKHAKALKKAVQTKKLEVEHSAAEMKSPNKTPTTSKLSERIRNKRLRGNSSLSAVTAALKTDESEPEQEEDVSAVSPADADNPQWKLFEAVRTVTGYNGVPLSEPFWKLPSRRFYPDYYREIKNPVSLTQIRRKLTNKACGTVSEVAGDMTIMFENAKKYNVPTSKLYKDAVKLQKLMQTKVQELLDIDQSFFQDTDNDIDLEPVRKKPGPKPKNPTPGNTPTRGDPPKTPYP</sequence>
<evidence type="ECO:0000313" key="12">
    <source>
        <dbReference type="Proteomes" id="UP001162162"/>
    </source>
</evidence>
<dbReference type="PROSITE" id="PS50014">
    <property type="entry name" value="BROMODOMAIN_2"/>
    <property type="match status" value="3"/>
</dbReference>
<comment type="caution">
    <text evidence="11">The sequence shown here is derived from an EMBL/GenBank/DDBJ whole genome shotgun (WGS) entry which is preliminary data.</text>
</comment>
<evidence type="ECO:0000256" key="9">
    <source>
        <dbReference type="SAM" id="MobiDB-lite"/>
    </source>
</evidence>
<feature type="domain" description="Bromo" evidence="10">
    <location>
        <begin position="174"/>
        <end position="244"/>
    </location>
</feature>
<comment type="subcellular location">
    <subcellularLocation>
        <location evidence="1">Nucleus</location>
    </subcellularLocation>
</comment>
<dbReference type="FunFam" id="1.20.920.10:FF:000064">
    <property type="entry name" value="Polybromo 1"/>
    <property type="match status" value="1"/>
</dbReference>
<accession>A0AAV8ZBJ1</accession>
<protein>
    <recommendedName>
        <fullName evidence="10">Bromo domain-containing protein</fullName>
    </recommendedName>
</protein>
<keyword evidence="5 8" id="KW-0103">Bromodomain</keyword>
<dbReference type="InterPro" id="IPR036427">
    <property type="entry name" value="Bromodomain-like_sf"/>
</dbReference>
<evidence type="ECO:0000256" key="7">
    <source>
        <dbReference type="ARBA" id="ARBA00023242"/>
    </source>
</evidence>
<organism evidence="11 12">
    <name type="scientific">Aromia moschata</name>
    <dbReference type="NCBI Taxonomy" id="1265417"/>
    <lineage>
        <taxon>Eukaryota</taxon>
        <taxon>Metazoa</taxon>
        <taxon>Ecdysozoa</taxon>
        <taxon>Arthropoda</taxon>
        <taxon>Hexapoda</taxon>
        <taxon>Insecta</taxon>
        <taxon>Pterygota</taxon>
        <taxon>Neoptera</taxon>
        <taxon>Endopterygota</taxon>
        <taxon>Coleoptera</taxon>
        <taxon>Polyphaga</taxon>
        <taxon>Cucujiformia</taxon>
        <taxon>Chrysomeloidea</taxon>
        <taxon>Cerambycidae</taxon>
        <taxon>Cerambycinae</taxon>
        <taxon>Callichromatini</taxon>
        <taxon>Aromia</taxon>
    </lineage>
</organism>
<feature type="region of interest" description="Disordered" evidence="9">
    <location>
        <begin position="115"/>
        <end position="148"/>
    </location>
</feature>
<evidence type="ECO:0000256" key="6">
    <source>
        <dbReference type="ARBA" id="ARBA00023163"/>
    </source>
</evidence>
<dbReference type="CDD" id="cd05517">
    <property type="entry name" value="Bromo_polybromo_II"/>
    <property type="match status" value="1"/>
</dbReference>
<evidence type="ECO:0000256" key="3">
    <source>
        <dbReference type="ARBA" id="ARBA00022853"/>
    </source>
</evidence>
<proteinExistence type="predicted"/>
<dbReference type="Pfam" id="PF00439">
    <property type="entry name" value="Bromodomain"/>
    <property type="match status" value="3"/>
</dbReference>
<dbReference type="PANTHER" id="PTHR16062:SF19">
    <property type="entry name" value="PROTEIN POLYBROMO-1"/>
    <property type="match status" value="1"/>
</dbReference>
<dbReference type="InterPro" id="IPR037382">
    <property type="entry name" value="Rsc/polybromo"/>
</dbReference>
<evidence type="ECO:0000256" key="2">
    <source>
        <dbReference type="ARBA" id="ARBA00022737"/>
    </source>
</evidence>
<keyword evidence="6" id="KW-0804">Transcription</keyword>
<feature type="region of interest" description="Disordered" evidence="9">
    <location>
        <begin position="261"/>
        <end position="280"/>
    </location>
</feature>
<feature type="compositionally biased region" description="Basic residues" evidence="9">
    <location>
        <begin position="119"/>
        <end position="132"/>
    </location>
</feature>
<feature type="region of interest" description="Disordered" evidence="9">
    <location>
        <begin position="440"/>
        <end position="476"/>
    </location>
</feature>
<keyword evidence="12" id="KW-1185">Reference proteome</keyword>
<keyword evidence="3" id="KW-0156">Chromatin regulator</keyword>
<dbReference type="AlphaFoldDB" id="A0AAV8ZBJ1"/>
<dbReference type="GO" id="GO:0016586">
    <property type="term" value="C:RSC-type complex"/>
    <property type="evidence" value="ECO:0007669"/>
    <property type="project" value="InterPro"/>
</dbReference>
<evidence type="ECO:0000256" key="5">
    <source>
        <dbReference type="ARBA" id="ARBA00023117"/>
    </source>
</evidence>
<keyword evidence="4" id="KW-0805">Transcription regulation</keyword>
<name>A0AAV8ZBJ1_9CUCU</name>
<dbReference type="PANTHER" id="PTHR16062">
    <property type="entry name" value="SWI/SNF-RELATED"/>
    <property type="match status" value="1"/>
</dbReference>
<dbReference type="SUPFAM" id="SSF47370">
    <property type="entry name" value="Bromodomain"/>
    <property type="match status" value="3"/>
</dbReference>
<dbReference type="GO" id="GO:0006368">
    <property type="term" value="P:transcription elongation by RNA polymerase II"/>
    <property type="evidence" value="ECO:0007669"/>
    <property type="project" value="TreeGrafter"/>
</dbReference>
<dbReference type="EMBL" id="JAPWTK010000008">
    <property type="protein sequence ID" value="KAJ8960514.1"/>
    <property type="molecule type" value="Genomic_DNA"/>
</dbReference>
<evidence type="ECO:0000259" key="10">
    <source>
        <dbReference type="PROSITE" id="PS50014"/>
    </source>
</evidence>
<dbReference type="CDD" id="cd05520">
    <property type="entry name" value="Bromo_polybromo_III"/>
    <property type="match status" value="1"/>
</dbReference>
<dbReference type="Gene3D" id="1.20.920.10">
    <property type="entry name" value="Bromodomain-like"/>
    <property type="match status" value="3"/>
</dbReference>
<evidence type="ECO:0000256" key="8">
    <source>
        <dbReference type="PROSITE-ProRule" id="PRU00035"/>
    </source>
</evidence>
<feature type="region of interest" description="Disordered" evidence="9">
    <location>
        <begin position="1"/>
        <end position="40"/>
    </location>
</feature>
<feature type="domain" description="Bromo" evidence="10">
    <location>
        <begin position="64"/>
        <end position="108"/>
    </location>
</feature>
<dbReference type="Proteomes" id="UP001162162">
    <property type="component" value="Unassembled WGS sequence"/>
</dbReference>
<dbReference type="GO" id="GO:0006338">
    <property type="term" value="P:chromatin remodeling"/>
    <property type="evidence" value="ECO:0007669"/>
    <property type="project" value="InterPro"/>
</dbReference>
<evidence type="ECO:0000313" key="11">
    <source>
        <dbReference type="EMBL" id="KAJ8960514.1"/>
    </source>
</evidence>
<dbReference type="SMART" id="SM00297">
    <property type="entry name" value="BROMO"/>
    <property type="match status" value="3"/>
</dbReference>
<evidence type="ECO:0000256" key="4">
    <source>
        <dbReference type="ARBA" id="ARBA00023015"/>
    </source>
</evidence>
<keyword evidence="7" id="KW-0539">Nucleus</keyword>
<feature type="domain" description="Bromo" evidence="10">
    <location>
        <begin position="341"/>
        <end position="411"/>
    </location>
</feature>
<dbReference type="GO" id="GO:0003682">
    <property type="term" value="F:chromatin binding"/>
    <property type="evidence" value="ECO:0007669"/>
    <property type="project" value="TreeGrafter"/>
</dbReference>
<reference evidence="11" key="1">
    <citation type="journal article" date="2023" name="Insect Mol. Biol.">
        <title>Genome sequencing provides insights into the evolution of gene families encoding plant cell wall-degrading enzymes in longhorned beetles.</title>
        <authorList>
            <person name="Shin N.R."/>
            <person name="Okamura Y."/>
            <person name="Kirsch R."/>
            <person name="Pauchet Y."/>
        </authorList>
    </citation>
    <scope>NUCLEOTIDE SEQUENCE</scope>
    <source>
        <strain evidence="11">AMC_N1</strain>
    </source>
</reference>
<feature type="region of interest" description="Disordered" evidence="9">
    <location>
        <begin position="299"/>
        <end position="322"/>
    </location>
</feature>
<keyword evidence="2" id="KW-0677">Repeat</keyword>
<dbReference type="InterPro" id="IPR001487">
    <property type="entry name" value="Bromodomain"/>
</dbReference>